<dbReference type="RefSeq" id="XP_043163178.1">
    <property type="nucleotide sequence ID" value="XM_043307243.1"/>
</dbReference>
<gene>
    <name evidence="1" type="ORF">Asppvi_011414</name>
</gene>
<sequence>MASELVNEYFHDNAPSSQDDWSLIMGAPMSQFPLTIPHPMGQGVGYSAGSTVPGGSEMGAINAFTAPSAMNGAADWRESFESVLQTLASPLAHQYTNSKETPQLARFLRKIVPKLRMGCSPG</sequence>
<dbReference type="AlphaFoldDB" id="A0A9P3BJF4"/>
<dbReference type="Proteomes" id="UP001043456">
    <property type="component" value="Unassembled WGS sequence"/>
</dbReference>
<evidence type="ECO:0000313" key="1">
    <source>
        <dbReference type="EMBL" id="GIJ92432.1"/>
    </source>
</evidence>
<comment type="caution">
    <text evidence="1">The sequence shown here is derived from an EMBL/GenBank/DDBJ whole genome shotgun (WGS) entry which is preliminary data.</text>
</comment>
<protein>
    <submittedName>
        <fullName evidence="1">Uncharacterized protein</fullName>
    </submittedName>
</protein>
<keyword evidence="2" id="KW-1185">Reference proteome</keyword>
<reference evidence="1 2" key="1">
    <citation type="submission" date="2018-10" db="EMBL/GenBank/DDBJ databases">
        <title>Pan-genome distribution and transcriptional activeness of fungal secondary metabolism genes in Aspergillus section Fumigati.</title>
        <authorList>
            <person name="Takahashi H."/>
            <person name="Umemura M."/>
            <person name="Ninomiya A."/>
            <person name="Kusuya Y."/>
            <person name="Urayama S."/>
            <person name="Shimizu M."/>
            <person name="Watanabe A."/>
            <person name="Kamei K."/>
            <person name="Yaguchi T."/>
            <person name="Hagiwara D."/>
        </authorList>
    </citation>
    <scope>NUCLEOTIDE SEQUENCE [LARGE SCALE GENOMIC DNA]</scope>
    <source>
        <strain evidence="1 2">IFM 55266</strain>
    </source>
</reference>
<dbReference type="GeneID" id="67010023"/>
<dbReference type="OrthoDB" id="10354980at2759"/>
<organism evidence="1 2">
    <name type="scientific">Aspergillus pseudoviridinutans</name>
    <dbReference type="NCBI Taxonomy" id="1517512"/>
    <lineage>
        <taxon>Eukaryota</taxon>
        <taxon>Fungi</taxon>
        <taxon>Dikarya</taxon>
        <taxon>Ascomycota</taxon>
        <taxon>Pezizomycotina</taxon>
        <taxon>Eurotiomycetes</taxon>
        <taxon>Eurotiomycetidae</taxon>
        <taxon>Eurotiales</taxon>
        <taxon>Aspergillaceae</taxon>
        <taxon>Aspergillus</taxon>
        <taxon>Aspergillus subgen. Fumigati</taxon>
    </lineage>
</organism>
<dbReference type="EMBL" id="BHVY01000009">
    <property type="protein sequence ID" value="GIJ92432.1"/>
    <property type="molecule type" value="Genomic_DNA"/>
</dbReference>
<name>A0A9P3BJF4_9EURO</name>
<proteinExistence type="predicted"/>
<accession>A0A9P3BJF4</accession>
<evidence type="ECO:0000313" key="2">
    <source>
        <dbReference type="Proteomes" id="UP001043456"/>
    </source>
</evidence>